<organism evidence="7 8">
    <name type="scientific">Petromyzon marinus</name>
    <name type="common">Sea lamprey</name>
    <dbReference type="NCBI Taxonomy" id="7757"/>
    <lineage>
        <taxon>Eukaryota</taxon>
        <taxon>Metazoa</taxon>
        <taxon>Chordata</taxon>
        <taxon>Craniata</taxon>
        <taxon>Vertebrata</taxon>
        <taxon>Cyclostomata</taxon>
        <taxon>Hyperoartia</taxon>
        <taxon>Petromyzontiformes</taxon>
        <taxon>Petromyzontidae</taxon>
        <taxon>Petromyzon</taxon>
    </lineage>
</organism>
<dbReference type="KEGG" id="pmrn:116956635"/>
<sequence>MAVCLNCKDSDVVTYSWKLNNYKYNNLDTLTDTGVHSMVLEVKSNALLSGFSLIVQVEVTISGRSSTAVFQLTTNFPPYQGTCKMEHLEGIASMTLFTIICDGWLDEGDALLQNSVVDQDLGFFYQVSTLVRQRERIVHTSWIKEMRNLLLPVGDPLNDYSLLLSVYVCDIYTDCSIWKSPMKVHPPDVSGFENLASNIAPPDGMLWMSIAFNNSKIAIEAMQIYATLLPAQNDTSTQQVSHFHWPLGGHRSV</sequence>
<dbReference type="AlphaFoldDB" id="A0AAJ7XIA1"/>
<evidence type="ECO:0000256" key="1">
    <source>
        <dbReference type="ARBA" id="ARBA00004370"/>
    </source>
</evidence>
<accession>A0AAJ7XIA1</accession>
<dbReference type="PANTHER" id="PTHR46730:SF1">
    <property type="entry name" value="PLAT DOMAIN-CONTAINING PROTEIN"/>
    <property type="match status" value="1"/>
</dbReference>
<dbReference type="RefSeq" id="XP_032834293.1">
    <property type="nucleotide sequence ID" value="XM_032978402.1"/>
</dbReference>
<evidence type="ECO:0000256" key="3">
    <source>
        <dbReference type="ARBA" id="ARBA00022737"/>
    </source>
</evidence>
<evidence type="ECO:0000256" key="5">
    <source>
        <dbReference type="ARBA" id="ARBA00023136"/>
    </source>
</evidence>
<name>A0AAJ7XIA1_PETMA</name>
<dbReference type="InterPro" id="IPR002859">
    <property type="entry name" value="PKD/REJ-like"/>
</dbReference>
<keyword evidence="5" id="KW-0472">Membrane</keyword>
<reference evidence="8" key="1">
    <citation type="submission" date="2025-08" db="UniProtKB">
        <authorList>
            <consortium name="RefSeq"/>
        </authorList>
    </citation>
    <scope>IDENTIFICATION</scope>
    <source>
        <tissue evidence="8">Sperm</tissue>
    </source>
</reference>
<dbReference type="GO" id="GO:0005261">
    <property type="term" value="F:monoatomic cation channel activity"/>
    <property type="evidence" value="ECO:0007669"/>
    <property type="project" value="TreeGrafter"/>
</dbReference>
<keyword evidence="7" id="KW-1185">Reference proteome</keyword>
<keyword evidence="2" id="KW-0812">Transmembrane</keyword>
<dbReference type="PANTHER" id="PTHR46730">
    <property type="entry name" value="POLYCYSTIN-1"/>
    <property type="match status" value="1"/>
</dbReference>
<feature type="domain" description="PKD/REJ-like" evidence="6">
    <location>
        <begin position="3"/>
        <end position="192"/>
    </location>
</feature>
<dbReference type="GO" id="GO:0005886">
    <property type="term" value="C:plasma membrane"/>
    <property type="evidence" value="ECO:0007669"/>
    <property type="project" value="TreeGrafter"/>
</dbReference>
<evidence type="ECO:0000256" key="2">
    <source>
        <dbReference type="ARBA" id="ARBA00022692"/>
    </source>
</evidence>
<gene>
    <name evidence="8" type="primary">LOC116956635</name>
</gene>
<evidence type="ECO:0000256" key="4">
    <source>
        <dbReference type="ARBA" id="ARBA00022989"/>
    </source>
</evidence>
<keyword evidence="4" id="KW-1133">Transmembrane helix</keyword>
<dbReference type="Pfam" id="PF02010">
    <property type="entry name" value="REJ"/>
    <property type="match status" value="1"/>
</dbReference>
<keyword evidence="3" id="KW-0677">Repeat</keyword>
<evidence type="ECO:0000313" key="8">
    <source>
        <dbReference type="RefSeq" id="XP_032834293.1"/>
    </source>
</evidence>
<proteinExistence type="predicted"/>
<dbReference type="Proteomes" id="UP001318040">
    <property type="component" value="Chromosome 66"/>
</dbReference>
<comment type="subcellular location">
    <subcellularLocation>
        <location evidence="1">Membrane</location>
    </subcellularLocation>
</comment>
<protein>
    <submittedName>
        <fullName evidence="8">Uncharacterized protein LOC116956635</fullName>
    </submittedName>
</protein>
<dbReference type="GO" id="GO:0006816">
    <property type="term" value="P:calcium ion transport"/>
    <property type="evidence" value="ECO:0007669"/>
    <property type="project" value="TreeGrafter"/>
</dbReference>
<evidence type="ECO:0000259" key="6">
    <source>
        <dbReference type="Pfam" id="PF02010"/>
    </source>
</evidence>
<evidence type="ECO:0000313" key="7">
    <source>
        <dbReference type="Proteomes" id="UP001318040"/>
    </source>
</evidence>